<dbReference type="STRING" id="446469.Sked_31960"/>
<dbReference type="OrthoDB" id="4807612at2"/>
<evidence type="ECO:0000313" key="3">
    <source>
        <dbReference type="EMBL" id="ACZ23092.1"/>
    </source>
</evidence>
<dbReference type="EMBL" id="CP001819">
    <property type="protein sequence ID" value="ACZ23092.1"/>
    <property type="molecule type" value="Genomic_DNA"/>
</dbReference>
<keyword evidence="2" id="KW-1133">Transmembrane helix</keyword>
<protein>
    <submittedName>
        <fullName evidence="3">Uncharacterized protein</fullName>
    </submittedName>
</protein>
<proteinExistence type="predicted"/>
<sequence>MSTFWTAFAALVPSIGVGVLFYFAMRFIIRADRNERANLARLDAEEDARTEREVPPTGAGITP</sequence>
<organism evidence="3 4">
    <name type="scientific">Sanguibacter keddieii (strain ATCC 51767 / DSM 10542 / NCFB 3025 / ST-74)</name>
    <dbReference type="NCBI Taxonomy" id="446469"/>
    <lineage>
        <taxon>Bacteria</taxon>
        <taxon>Bacillati</taxon>
        <taxon>Actinomycetota</taxon>
        <taxon>Actinomycetes</taxon>
        <taxon>Micrococcales</taxon>
        <taxon>Sanguibacteraceae</taxon>
        <taxon>Sanguibacter</taxon>
    </lineage>
</organism>
<keyword evidence="2" id="KW-0812">Transmembrane</keyword>
<feature type="region of interest" description="Disordered" evidence="1">
    <location>
        <begin position="44"/>
        <end position="63"/>
    </location>
</feature>
<keyword evidence="2" id="KW-0472">Membrane</keyword>
<reference evidence="3 4" key="1">
    <citation type="journal article" date="2009" name="Stand. Genomic Sci.">
        <title>Complete genome sequence of Sanguibacter keddieii type strain (ST-74).</title>
        <authorList>
            <person name="Ivanova N."/>
            <person name="Sikorski J."/>
            <person name="Sims D."/>
            <person name="Brettin T."/>
            <person name="Detter J.C."/>
            <person name="Han C."/>
            <person name="Lapidus A."/>
            <person name="Copeland A."/>
            <person name="Glavina Del Rio T."/>
            <person name="Nolan M."/>
            <person name="Chen F."/>
            <person name="Lucas S."/>
            <person name="Tice H."/>
            <person name="Cheng J.F."/>
            <person name="Bruce D."/>
            <person name="Goodwin L."/>
            <person name="Pitluck S."/>
            <person name="Pati A."/>
            <person name="Mavromatis K."/>
            <person name="Chen A."/>
            <person name="Palaniappan K."/>
            <person name="D'haeseleer P."/>
            <person name="Chain P."/>
            <person name="Bristow J."/>
            <person name="Eisen J.A."/>
            <person name="Markowitz V."/>
            <person name="Hugenholtz P."/>
            <person name="Goker M."/>
            <person name="Pukall R."/>
            <person name="Klenk H.P."/>
            <person name="Kyrpides N.C."/>
        </authorList>
    </citation>
    <scope>NUCLEOTIDE SEQUENCE [LARGE SCALE GENOMIC DNA]</scope>
    <source>
        <strain evidence="4">ATCC 51767 / DSM 10542 / NCFB 3025 / ST-74</strain>
    </source>
</reference>
<evidence type="ECO:0000313" key="4">
    <source>
        <dbReference type="Proteomes" id="UP000000322"/>
    </source>
</evidence>
<name>D1BD88_SANKS</name>
<dbReference type="AlphaFoldDB" id="D1BD88"/>
<keyword evidence="4" id="KW-1185">Reference proteome</keyword>
<dbReference type="KEGG" id="ske:Sked_31960"/>
<feature type="transmembrane region" description="Helical" evidence="2">
    <location>
        <begin position="6"/>
        <end position="29"/>
    </location>
</feature>
<gene>
    <name evidence="3" type="ordered locus">Sked_31960</name>
</gene>
<dbReference type="HOGENOM" id="CLU_198248_2_0_11"/>
<dbReference type="Proteomes" id="UP000000322">
    <property type="component" value="Chromosome"/>
</dbReference>
<accession>D1BD88</accession>
<evidence type="ECO:0000256" key="2">
    <source>
        <dbReference type="SAM" id="Phobius"/>
    </source>
</evidence>
<dbReference type="RefSeq" id="WP_012868160.1">
    <property type="nucleotide sequence ID" value="NC_013521.1"/>
</dbReference>
<evidence type="ECO:0000256" key="1">
    <source>
        <dbReference type="SAM" id="MobiDB-lite"/>
    </source>
</evidence>